<dbReference type="PANTHER" id="PTHR43649">
    <property type="entry name" value="ARABINOSE-BINDING PROTEIN-RELATED"/>
    <property type="match status" value="1"/>
</dbReference>
<dbReference type="AlphaFoldDB" id="A0A3B9IG16"/>
<evidence type="ECO:0000256" key="6">
    <source>
        <dbReference type="ARBA" id="ARBA00022729"/>
    </source>
</evidence>
<keyword evidence="5" id="KW-0813">Transport</keyword>
<dbReference type="InterPro" id="IPR050490">
    <property type="entry name" value="Bact_solute-bd_prot1"/>
</dbReference>
<evidence type="ECO:0000256" key="3">
    <source>
        <dbReference type="ARBA" id="ARBA00011557"/>
    </source>
</evidence>
<name>A0A3B9IG16_9PROT</name>
<dbReference type="SUPFAM" id="SSF53850">
    <property type="entry name" value="Periplasmic binding protein-like II"/>
    <property type="match status" value="1"/>
</dbReference>
<accession>A0A3B9IG16</accession>
<dbReference type="Gene3D" id="3.40.190.10">
    <property type="entry name" value="Periplasmic binding protein-like II"/>
    <property type="match status" value="2"/>
</dbReference>
<dbReference type="InterPro" id="IPR006059">
    <property type="entry name" value="SBP"/>
</dbReference>
<evidence type="ECO:0000313" key="9">
    <source>
        <dbReference type="EMBL" id="HAE46804.1"/>
    </source>
</evidence>
<evidence type="ECO:0000256" key="7">
    <source>
        <dbReference type="ARBA" id="ARBA00034473"/>
    </source>
</evidence>
<comment type="subcellular location">
    <subcellularLocation>
        <location evidence="1">Periplasm</location>
    </subcellularLocation>
</comment>
<dbReference type="Pfam" id="PF13416">
    <property type="entry name" value="SBP_bac_8"/>
    <property type="match status" value="1"/>
</dbReference>
<evidence type="ECO:0000256" key="1">
    <source>
        <dbReference type="ARBA" id="ARBA00004418"/>
    </source>
</evidence>
<evidence type="ECO:0000256" key="2">
    <source>
        <dbReference type="ARBA" id="ARBA00008520"/>
    </source>
</evidence>
<dbReference type="EMBL" id="DMAI01000083">
    <property type="protein sequence ID" value="HAE46804.1"/>
    <property type="molecule type" value="Genomic_DNA"/>
</dbReference>
<dbReference type="GO" id="GO:0042597">
    <property type="term" value="C:periplasmic space"/>
    <property type="evidence" value="ECO:0007669"/>
    <property type="project" value="UniProtKB-SubCell"/>
</dbReference>
<comment type="function">
    <text evidence="7">Part of the ABC transporter complex UgpBAEC involved in sn-glycerol-3-phosphate (G3P) import. Binds G3P.</text>
</comment>
<proteinExistence type="inferred from homology"/>
<comment type="similarity">
    <text evidence="2">Belongs to the bacterial solute-binding protein 1 family.</text>
</comment>
<gene>
    <name evidence="9" type="ORF">DCK97_05235</name>
</gene>
<evidence type="ECO:0000313" key="10">
    <source>
        <dbReference type="Proteomes" id="UP000257706"/>
    </source>
</evidence>
<reference evidence="9 10" key="1">
    <citation type="journal article" date="2018" name="Nat. Biotechnol.">
        <title>A standardized bacterial taxonomy based on genome phylogeny substantially revises the tree of life.</title>
        <authorList>
            <person name="Parks D.H."/>
            <person name="Chuvochina M."/>
            <person name="Waite D.W."/>
            <person name="Rinke C."/>
            <person name="Skarshewski A."/>
            <person name="Chaumeil P.A."/>
            <person name="Hugenholtz P."/>
        </authorList>
    </citation>
    <scope>NUCLEOTIDE SEQUENCE [LARGE SCALE GENOMIC DNA]</scope>
    <source>
        <strain evidence="9">UBA8739</strain>
    </source>
</reference>
<comment type="caution">
    <text evidence="9">The sequence shown here is derived from an EMBL/GenBank/DDBJ whole genome shotgun (WGS) entry which is preliminary data.</text>
</comment>
<evidence type="ECO:0000256" key="8">
    <source>
        <dbReference type="SAM" id="MobiDB-lite"/>
    </source>
</evidence>
<feature type="region of interest" description="Disordered" evidence="8">
    <location>
        <begin position="1"/>
        <end position="28"/>
    </location>
</feature>
<dbReference type="Proteomes" id="UP000257706">
    <property type="component" value="Unassembled WGS sequence"/>
</dbReference>
<comment type="subunit">
    <text evidence="3">The complex is composed of two ATP-binding proteins (UgpC), two transmembrane proteins (UgpA and UgpE) and a solute-binding protein (UgpB).</text>
</comment>
<organism evidence="9 10">
    <name type="scientific">Tistrella mobilis</name>
    <dbReference type="NCBI Taxonomy" id="171437"/>
    <lineage>
        <taxon>Bacteria</taxon>
        <taxon>Pseudomonadati</taxon>
        <taxon>Pseudomonadota</taxon>
        <taxon>Alphaproteobacteria</taxon>
        <taxon>Geminicoccales</taxon>
        <taxon>Geminicoccaceae</taxon>
        <taxon>Tistrella</taxon>
    </lineage>
</organism>
<keyword evidence="6" id="KW-0732">Signal</keyword>
<protein>
    <recommendedName>
        <fullName evidence="4">sn-glycerol-3-phosphate-binding periplasmic protein UgpB</fullName>
    </recommendedName>
</protein>
<dbReference type="PANTHER" id="PTHR43649:SF31">
    <property type="entry name" value="SN-GLYCEROL-3-PHOSPHATE-BINDING PERIPLASMIC PROTEIN UGPB"/>
    <property type="match status" value="1"/>
</dbReference>
<sequence length="469" mass="50987">MRRVYDEGGIQTAPTGPIPSFPPSRGTSTMTTLRLRAGLAGLVALTIAGVAAPAMARVEFDLWHAHSPDITLGKTIARYAAEFNAAQSDYQVNAVFKGSYDDVINGAIAAARAGKAPAIVQVHAPAAPTVIYSKAAKPVDEVMAEAGIQVDWSRYIQPVIAAYQEGGHQIGMPFNTSTPLMWMNRDLMSKAGVEAVPTTWDELEAAAVRLKAAGVDCPVVPSWQEWTLIKNYAFIQDIPVATPANGMEGPGARLTVNDPRMVAHLDRLQRWVKDGLMSYQGRQWTGAHEAFYAQRCAIMLESSAGYGGISQKAKFDFAAAMLPVEAGTTDPKNSFIGGAGLFVMNGQTPEVYKGVAAFLAFLAETPRQVDWHKVSGYVPITLDAYEAAKAEGYYQKFPHQELAILQLTRGTPTPNTRGIRLGYLVQIDEILNEELENIWSMKKTAAQAMDDAVRRANPLLERFERTIGQ</sequence>
<evidence type="ECO:0000256" key="4">
    <source>
        <dbReference type="ARBA" id="ARBA00017470"/>
    </source>
</evidence>
<evidence type="ECO:0000256" key="5">
    <source>
        <dbReference type="ARBA" id="ARBA00022448"/>
    </source>
</evidence>